<protein>
    <recommendedName>
        <fullName evidence="13">Cytosol non-specific dipeptidase</fullName>
        <ecNumber evidence="10">3.4.13.18</ecNumber>
    </recommendedName>
    <alternativeName>
        <fullName evidence="16">Aminoacyl-histidine dipeptidase</fullName>
    </alternativeName>
    <alternativeName>
        <fullName evidence="15">Beta-alanyl-histidine dipeptidase</fullName>
    </alternativeName>
    <alternativeName>
        <fullName evidence="14">Carnosinase</fullName>
    </alternativeName>
    <alternativeName>
        <fullName evidence="11">Peptidase D</fullName>
    </alternativeName>
    <alternativeName>
        <fullName evidence="17">Xaa-His dipeptidase</fullName>
    </alternativeName>
</protein>
<gene>
    <name evidence="19" type="ORF">JCM15548_13555</name>
</gene>
<evidence type="ECO:0000256" key="4">
    <source>
        <dbReference type="ARBA" id="ARBA00022723"/>
    </source>
</evidence>
<feature type="domain" description="Peptidase M20 dimerisation" evidence="18">
    <location>
        <begin position="199"/>
        <end position="292"/>
    </location>
</feature>
<evidence type="ECO:0000256" key="5">
    <source>
        <dbReference type="ARBA" id="ARBA00022801"/>
    </source>
</evidence>
<evidence type="ECO:0000256" key="8">
    <source>
        <dbReference type="ARBA" id="ARBA00023285"/>
    </source>
</evidence>
<comment type="similarity">
    <text evidence="12">Belongs to the peptidase M20C family.</text>
</comment>
<dbReference type="Proteomes" id="UP000032900">
    <property type="component" value="Unassembled WGS sequence"/>
</dbReference>
<dbReference type="GO" id="GO:0005829">
    <property type="term" value="C:cytosol"/>
    <property type="evidence" value="ECO:0007669"/>
    <property type="project" value="TreeGrafter"/>
</dbReference>
<evidence type="ECO:0000256" key="7">
    <source>
        <dbReference type="ARBA" id="ARBA00023049"/>
    </source>
</evidence>
<dbReference type="FunFam" id="3.40.630.10:FF:000015">
    <property type="entry name" value="Aminoacyl-histidine dipeptidase PepD"/>
    <property type="match status" value="1"/>
</dbReference>
<dbReference type="NCBIfam" id="TIGR01893">
    <property type="entry name" value="aa-his-dipept"/>
    <property type="match status" value="1"/>
</dbReference>
<dbReference type="PIRSF" id="PIRSF016599">
    <property type="entry name" value="Xaa-His_dipept"/>
    <property type="match status" value="1"/>
</dbReference>
<keyword evidence="8" id="KW-0170">Cobalt</keyword>
<dbReference type="AlphaFoldDB" id="A0A0E9M0X9"/>
<evidence type="ECO:0000313" key="19">
    <source>
        <dbReference type="EMBL" id="GAO31208.1"/>
    </source>
</evidence>
<evidence type="ECO:0000256" key="16">
    <source>
        <dbReference type="ARBA" id="ARBA00077688"/>
    </source>
</evidence>
<dbReference type="RefSeq" id="WP_062127081.1">
    <property type="nucleotide sequence ID" value="NZ_BAZW01000041.1"/>
</dbReference>
<comment type="cofactor">
    <cofactor evidence="2">
        <name>Zn(2+)</name>
        <dbReference type="ChEBI" id="CHEBI:29105"/>
    </cofactor>
</comment>
<dbReference type="Pfam" id="PF07687">
    <property type="entry name" value="M20_dimer"/>
    <property type="match status" value="1"/>
</dbReference>
<evidence type="ECO:0000256" key="13">
    <source>
        <dbReference type="ARBA" id="ARBA00071271"/>
    </source>
</evidence>
<dbReference type="GO" id="GO:0070573">
    <property type="term" value="F:metallodipeptidase activity"/>
    <property type="evidence" value="ECO:0007669"/>
    <property type="project" value="TreeGrafter"/>
</dbReference>
<evidence type="ECO:0000256" key="3">
    <source>
        <dbReference type="ARBA" id="ARBA00022670"/>
    </source>
</evidence>
<evidence type="ECO:0000256" key="15">
    <source>
        <dbReference type="ARBA" id="ARBA00076004"/>
    </source>
</evidence>
<dbReference type="EC" id="3.4.13.18" evidence="10"/>
<organism evidence="19 20">
    <name type="scientific">Geofilum rubicundum JCM 15548</name>
    <dbReference type="NCBI Taxonomy" id="1236989"/>
    <lineage>
        <taxon>Bacteria</taxon>
        <taxon>Pseudomonadati</taxon>
        <taxon>Bacteroidota</taxon>
        <taxon>Bacteroidia</taxon>
        <taxon>Marinilabiliales</taxon>
        <taxon>Marinilabiliaceae</taxon>
        <taxon>Geofilum</taxon>
    </lineage>
</organism>
<dbReference type="InterPro" id="IPR002933">
    <property type="entry name" value="Peptidase_M20"/>
</dbReference>
<dbReference type="PRINTS" id="PR00934">
    <property type="entry name" value="XHISDIPTASE"/>
</dbReference>
<evidence type="ECO:0000256" key="2">
    <source>
        <dbReference type="ARBA" id="ARBA00001947"/>
    </source>
</evidence>
<dbReference type="PANTHER" id="PTHR43501:SF1">
    <property type="entry name" value="CYTOSOL NON-SPECIFIC DIPEPTIDASE"/>
    <property type="match status" value="1"/>
</dbReference>
<evidence type="ECO:0000256" key="10">
    <source>
        <dbReference type="ARBA" id="ARBA00038976"/>
    </source>
</evidence>
<evidence type="ECO:0000256" key="12">
    <source>
        <dbReference type="ARBA" id="ARBA00061423"/>
    </source>
</evidence>
<evidence type="ECO:0000259" key="18">
    <source>
        <dbReference type="Pfam" id="PF07687"/>
    </source>
</evidence>
<keyword evidence="3" id="KW-0645">Protease</keyword>
<comment type="caution">
    <text evidence="19">The sequence shown here is derived from an EMBL/GenBank/DDBJ whole genome shotgun (WGS) entry which is preliminary data.</text>
</comment>
<evidence type="ECO:0000256" key="11">
    <source>
        <dbReference type="ARBA" id="ARBA00044252"/>
    </source>
</evidence>
<comment type="cofactor">
    <cofactor evidence="1">
        <name>Co(2+)</name>
        <dbReference type="ChEBI" id="CHEBI:48828"/>
    </cofactor>
</comment>
<dbReference type="Pfam" id="PF01546">
    <property type="entry name" value="Peptidase_M20"/>
    <property type="match status" value="1"/>
</dbReference>
<evidence type="ECO:0000256" key="17">
    <source>
        <dbReference type="ARBA" id="ARBA00078074"/>
    </source>
</evidence>
<dbReference type="GO" id="GO:0046872">
    <property type="term" value="F:metal ion binding"/>
    <property type="evidence" value="ECO:0007669"/>
    <property type="project" value="UniProtKB-KW"/>
</dbReference>
<accession>A0A0E9M0X9</accession>
<dbReference type="Gene3D" id="3.40.630.10">
    <property type="entry name" value="Zn peptidases"/>
    <property type="match status" value="2"/>
</dbReference>
<keyword evidence="5" id="KW-0378">Hydrolase</keyword>
<evidence type="ECO:0000256" key="1">
    <source>
        <dbReference type="ARBA" id="ARBA00001941"/>
    </source>
</evidence>
<evidence type="ECO:0000313" key="20">
    <source>
        <dbReference type="Proteomes" id="UP000032900"/>
    </source>
</evidence>
<evidence type="ECO:0000256" key="14">
    <source>
        <dbReference type="ARBA" id="ARBA00075285"/>
    </source>
</evidence>
<reference evidence="19 20" key="1">
    <citation type="journal article" date="2015" name="Microbes Environ.">
        <title>Distribution and evolution of nitrogen fixation genes in the phylum bacteroidetes.</title>
        <authorList>
            <person name="Inoue J."/>
            <person name="Oshima K."/>
            <person name="Suda W."/>
            <person name="Sakamoto M."/>
            <person name="Iino T."/>
            <person name="Noda S."/>
            <person name="Hongoh Y."/>
            <person name="Hattori M."/>
            <person name="Ohkuma M."/>
        </authorList>
    </citation>
    <scope>NUCLEOTIDE SEQUENCE [LARGE SCALE GENOMIC DNA]</scope>
    <source>
        <strain evidence="19">JCM 15548</strain>
    </source>
</reference>
<keyword evidence="6" id="KW-0862">Zinc</keyword>
<dbReference type="SUPFAM" id="SSF53187">
    <property type="entry name" value="Zn-dependent exopeptidases"/>
    <property type="match status" value="1"/>
</dbReference>
<evidence type="ECO:0000256" key="6">
    <source>
        <dbReference type="ARBA" id="ARBA00022833"/>
    </source>
</evidence>
<evidence type="ECO:0000256" key="9">
    <source>
        <dbReference type="ARBA" id="ARBA00036421"/>
    </source>
</evidence>
<dbReference type="GO" id="GO:0006508">
    <property type="term" value="P:proteolysis"/>
    <property type="evidence" value="ECO:0007669"/>
    <property type="project" value="UniProtKB-KW"/>
</dbReference>
<dbReference type="STRING" id="1236989.JCM15548_13555"/>
<proteinExistence type="inferred from homology"/>
<dbReference type="InterPro" id="IPR011650">
    <property type="entry name" value="Peptidase_M20_dimer"/>
</dbReference>
<keyword evidence="4" id="KW-0479">Metal-binding</keyword>
<dbReference type="CDD" id="cd03890">
    <property type="entry name" value="M20_pepD"/>
    <property type="match status" value="1"/>
</dbReference>
<keyword evidence="20" id="KW-1185">Reference proteome</keyword>
<sequence>MYPFQDLQPEAIWHYFYEICQVPRPSKKEGKIIAYLQDFAQKHHLEVAQDRTGNVLIKKKASAGFENRSTIVLQSHIDMVCEKNSDTKHDFLKDPIQPVIEGEWVKAKGTTLGADDGIGMAAQLALMAADNIPHGPLECLFTVDEETGLTGAFGLEPNFISGSTLINLDSEDEGEIFIGCAGGIDTVGQFTPQYEAPSKGSFAFKVEVSGLTGGHSGDDIHKGLGNAIKILTRYVWDATQELEFRLASFQGGNLRNAIAREASATGVVPSRYKEEVRVLLNCFIADLEEEFKDVEPRLKLHLESTELPEQVFTKDFHTAFVATLYTLPHGVMGMSREIEGLVETSTNLASVKTAGDHMVVSTSQRSSIESIRNQVAAMVEAAFTLGGASVKHSDGYPGWAPDTRSAILKQSVDSYQKLFKTEPQVKAIHAGLECGLFLKKYPGLDMISIGPTIKGAHSPDERLHIPTVTKFWDHLLDILEQNA</sequence>
<comment type="catalytic activity">
    <reaction evidence="9">
        <text>Hydrolysis of dipeptides, preferentially hydrophobic dipeptides including prolyl amino acids.</text>
        <dbReference type="EC" id="3.4.13.18"/>
    </reaction>
</comment>
<dbReference type="EMBL" id="BAZW01000041">
    <property type="protein sequence ID" value="GAO31208.1"/>
    <property type="molecule type" value="Genomic_DNA"/>
</dbReference>
<dbReference type="FunFam" id="3.40.630.10:FF:000018">
    <property type="entry name" value="Aminoacyl-histidine dipeptidase PepD"/>
    <property type="match status" value="1"/>
</dbReference>
<dbReference type="InterPro" id="IPR001160">
    <property type="entry name" value="Peptidase_M20C"/>
</dbReference>
<keyword evidence="7" id="KW-0482">Metalloprotease</keyword>
<name>A0A0E9M0X9_9BACT</name>
<dbReference type="PANTHER" id="PTHR43501">
    <property type="entry name" value="CYTOSOL NON-SPECIFIC DIPEPTIDASE"/>
    <property type="match status" value="1"/>
</dbReference>